<evidence type="ECO:0000256" key="1">
    <source>
        <dbReference type="SAM" id="MobiDB-lite"/>
    </source>
</evidence>
<dbReference type="RefSeq" id="WP_331218571.1">
    <property type="nucleotide sequence ID" value="NZ_JAZGQK010000042.1"/>
</dbReference>
<keyword evidence="3" id="KW-1185">Reference proteome</keyword>
<gene>
    <name evidence="2" type="ORF">V1633_35405</name>
</gene>
<reference evidence="2 3" key="1">
    <citation type="submission" date="2024-01" db="EMBL/GenBank/DDBJ databases">
        <title>Genome insights into Plantactinospora sonchi sp. nov.</title>
        <authorList>
            <person name="Wang L."/>
        </authorList>
    </citation>
    <scope>NUCLEOTIDE SEQUENCE [LARGE SCALE GENOMIC DNA]</scope>
    <source>
        <strain evidence="2 3">NEAU-QY2</strain>
    </source>
</reference>
<evidence type="ECO:0000313" key="2">
    <source>
        <dbReference type="EMBL" id="MEE6263755.1"/>
    </source>
</evidence>
<comment type="caution">
    <text evidence="2">The sequence shown here is derived from an EMBL/GenBank/DDBJ whole genome shotgun (WGS) entry which is preliminary data.</text>
</comment>
<feature type="compositionally biased region" description="Pro residues" evidence="1">
    <location>
        <begin position="1"/>
        <end position="10"/>
    </location>
</feature>
<dbReference type="EMBL" id="JAZGQK010000042">
    <property type="protein sequence ID" value="MEE6263755.1"/>
    <property type="molecule type" value="Genomic_DNA"/>
</dbReference>
<dbReference type="Proteomes" id="UP001332243">
    <property type="component" value="Unassembled WGS sequence"/>
</dbReference>
<protein>
    <submittedName>
        <fullName evidence="2">Uncharacterized protein</fullName>
    </submittedName>
</protein>
<feature type="region of interest" description="Disordered" evidence="1">
    <location>
        <begin position="1"/>
        <end position="48"/>
    </location>
</feature>
<organism evidence="2 3">
    <name type="scientific">Plantactinospora sonchi</name>
    <dbReference type="NCBI Taxonomy" id="1544735"/>
    <lineage>
        <taxon>Bacteria</taxon>
        <taxon>Bacillati</taxon>
        <taxon>Actinomycetota</taxon>
        <taxon>Actinomycetes</taxon>
        <taxon>Micromonosporales</taxon>
        <taxon>Micromonosporaceae</taxon>
        <taxon>Plantactinospora</taxon>
    </lineage>
</organism>
<accession>A0ABU7S4Q8</accession>
<name>A0ABU7S4Q8_9ACTN</name>
<evidence type="ECO:0000313" key="3">
    <source>
        <dbReference type="Proteomes" id="UP001332243"/>
    </source>
</evidence>
<proteinExistence type="predicted"/>
<sequence length="48" mass="5020">MPSAPLAPPPEVDRATDPPGVVAERDGDDLRAASLPGWTRGPDSEVRP</sequence>